<proteinExistence type="predicted"/>
<dbReference type="GO" id="GO:0006749">
    <property type="term" value="P:glutathione metabolic process"/>
    <property type="evidence" value="ECO:0007669"/>
    <property type="project" value="InterPro"/>
</dbReference>
<evidence type="ECO:0000313" key="4">
    <source>
        <dbReference type="Proteomes" id="UP000829925"/>
    </source>
</evidence>
<dbReference type="InterPro" id="IPR001279">
    <property type="entry name" value="Metallo-B-lactamas"/>
</dbReference>
<organism evidence="3 4">
    <name type="scientific">Hymenobacter aerilatus</name>
    <dbReference type="NCBI Taxonomy" id="2932251"/>
    <lineage>
        <taxon>Bacteria</taxon>
        <taxon>Pseudomonadati</taxon>
        <taxon>Bacteroidota</taxon>
        <taxon>Cytophagia</taxon>
        <taxon>Cytophagales</taxon>
        <taxon>Hymenobacteraceae</taxon>
        <taxon>Hymenobacter</taxon>
    </lineage>
</organism>
<reference evidence="3 4" key="1">
    <citation type="submission" date="2022-04" db="EMBL/GenBank/DDBJ databases">
        <title>Hymenobacter sp. isolated from the air.</title>
        <authorList>
            <person name="Won M."/>
            <person name="Lee C.-M."/>
            <person name="Woen H.-Y."/>
            <person name="Kwon S.-W."/>
        </authorList>
    </citation>
    <scope>NUCLEOTIDE SEQUENCE [LARGE SCALE GENOMIC DNA]</scope>
    <source>
        <strain evidence="4">5413 J-13</strain>
    </source>
</reference>
<dbReference type="PANTHER" id="PTHR43084">
    <property type="entry name" value="PERSULFIDE DIOXYGENASE ETHE1"/>
    <property type="match status" value="1"/>
</dbReference>
<evidence type="ECO:0000313" key="3">
    <source>
        <dbReference type="EMBL" id="UOR03846.1"/>
    </source>
</evidence>
<dbReference type="GO" id="GO:0070813">
    <property type="term" value="P:hydrogen sulfide metabolic process"/>
    <property type="evidence" value="ECO:0007669"/>
    <property type="project" value="TreeGrafter"/>
</dbReference>
<dbReference type="EMBL" id="CP095053">
    <property type="protein sequence ID" value="UOR03846.1"/>
    <property type="molecule type" value="Genomic_DNA"/>
</dbReference>
<keyword evidence="4" id="KW-1185">Reference proteome</keyword>
<dbReference type="InterPro" id="IPR001763">
    <property type="entry name" value="Rhodanese-like_dom"/>
</dbReference>
<dbReference type="PROSITE" id="PS50206">
    <property type="entry name" value="RHODANESE_3"/>
    <property type="match status" value="2"/>
</dbReference>
<dbReference type="CDD" id="cd07724">
    <property type="entry name" value="POD-like_MBL-fold"/>
    <property type="match status" value="1"/>
</dbReference>
<dbReference type="InterPro" id="IPR044528">
    <property type="entry name" value="POD-like_MBL-fold"/>
</dbReference>
<dbReference type="Pfam" id="PF00581">
    <property type="entry name" value="Rhodanese"/>
    <property type="match status" value="2"/>
</dbReference>
<dbReference type="InterPro" id="IPR051682">
    <property type="entry name" value="Mito_Persulfide_Diox"/>
</dbReference>
<gene>
    <name evidence="3" type="ORF">MUN82_12905</name>
</gene>
<feature type="domain" description="Rhodanese" evidence="2">
    <location>
        <begin position="371"/>
        <end position="432"/>
    </location>
</feature>
<dbReference type="GO" id="GO:0046872">
    <property type="term" value="F:metal ion binding"/>
    <property type="evidence" value="ECO:0007669"/>
    <property type="project" value="UniProtKB-KW"/>
</dbReference>
<dbReference type="InterPro" id="IPR036866">
    <property type="entry name" value="RibonucZ/Hydroxyglut_hydro"/>
</dbReference>
<name>A0A8T9SVM9_9BACT</name>
<dbReference type="KEGG" id="haei:MUN82_12905"/>
<dbReference type="Pfam" id="PF00753">
    <property type="entry name" value="Lactamase_B"/>
    <property type="match status" value="1"/>
</dbReference>
<dbReference type="AlphaFoldDB" id="A0A8T9SVM9"/>
<protein>
    <submittedName>
        <fullName evidence="3">MBL fold metallo-hydrolase</fullName>
    </submittedName>
</protein>
<dbReference type="CDD" id="cd00158">
    <property type="entry name" value="RHOD"/>
    <property type="match status" value="1"/>
</dbReference>
<accession>A0A8T9SVM9</accession>
<dbReference type="InterPro" id="IPR036873">
    <property type="entry name" value="Rhodanese-like_dom_sf"/>
</dbReference>
<dbReference type="SMART" id="SM00450">
    <property type="entry name" value="RHOD"/>
    <property type="match status" value="2"/>
</dbReference>
<dbReference type="Gene3D" id="3.60.15.10">
    <property type="entry name" value="Ribonuclease Z/Hydroxyacylglutathione hydrolase-like"/>
    <property type="match status" value="1"/>
</dbReference>
<dbReference type="Proteomes" id="UP000829925">
    <property type="component" value="Chromosome"/>
</dbReference>
<dbReference type="GO" id="GO:0050313">
    <property type="term" value="F:sulfur dioxygenase activity"/>
    <property type="evidence" value="ECO:0007669"/>
    <property type="project" value="InterPro"/>
</dbReference>
<dbReference type="SUPFAM" id="SSF52821">
    <property type="entry name" value="Rhodanese/Cell cycle control phosphatase"/>
    <property type="match status" value="2"/>
</dbReference>
<dbReference type="RefSeq" id="WP_245091031.1">
    <property type="nucleotide sequence ID" value="NZ_CP095053.1"/>
</dbReference>
<dbReference type="PANTHER" id="PTHR43084:SF1">
    <property type="entry name" value="PERSULFIDE DIOXYGENASE ETHE1, MITOCHONDRIAL"/>
    <property type="match status" value="1"/>
</dbReference>
<evidence type="ECO:0000259" key="2">
    <source>
        <dbReference type="PROSITE" id="PS50206"/>
    </source>
</evidence>
<dbReference type="SMART" id="SM00849">
    <property type="entry name" value="Lactamase_B"/>
    <property type="match status" value="1"/>
</dbReference>
<dbReference type="SUPFAM" id="SSF56281">
    <property type="entry name" value="Metallo-hydrolase/oxidoreductase"/>
    <property type="match status" value="1"/>
</dbReference>
<evidence type="ECO:0000256" key="1">
    <source>
        <dbReference type="ARBA" id="ARBA00022723"/>
    </source>
</evidence>
<feature type="domain" description="Rhodanese" evidence="2">
    <location>
        <begin position="274"/>
        <end position="322"/>
    </location>
</feature>
<dbReference type="FunFam" id="3.60.15.10:FF:000030">
    <property type="entry name" value="Metallo-beta-lactamase family protein"/>
    <property type="match status" value="1"/>
</dbReference>
<sequence>MSPLPSSQSVQIQQFYDKGLAHASYAIRCGRHVALIDPSRDPQPYYDFADEHDATIEVVIETHPHADFVSSHLEIAEETGAAIYCSKLTKAAYPHQHFDDGDRLTLGTVELHALSTPGHSPDSISVLLIDELGQTRAVFTGDTLFVGDVGRPDLRENEAVGGHQREQLAAQLYRSLHEKLLTLPPATKVYPAHGPGSLCGKTTSTELDSTIGKEARSNYALQPMEETEFVRVLLEDQPFVPKYFGHDVLLNKQGASPFENNVRCVPRLQADEPLEPGVLLIDTRPAAQFKAGHLPSAINLQDGGKFETWLGSVVGPDEPFYLIADSRIALDTVIRKTAKIGYETNIKGALLTPPILPAVSLLANVEEVRQHPENFTIVDIRNRSEAKQSLFPGALLIPLPELRERAGEIPRDKPVLVHCAGGYRSAAGASILVPLLPGTAVYDLGEAVQEFQ</sequence>
<dbReference type="Gene3D" id="3.40.250.10">
    <property type="entry name" value="Rhodanese-like domain"/>
    <property type="match status" value="2"/>
</dbReference>
<keyword evidence="1" id="KW-0479">Metal-binding</keyword>